<geneLocation type="plasmid" evidence="3 4">
    <name>pW2_73_4</name>
</geneLocation>
<organism evidence="3 4">
    <name type="scientific">Agrobacterium rubi</name>
    <dbReference type="NCBI Taxonomy" id="28099"/>
    <lineage>
        <taxon>Bacteria</taxon>
        <taxon>Pseudomonadati</taxon>
        <taxon>Pseudomonadota</taxon>
        <taxon>Alphaproteobacteria</taxon>
        <taxon>Hyphomicrobiales</taxon>
        <taxon>Rhizobiaceae</taxon>
        <taxon>Rhizobium/Agrobacterium group</taxon>
        <taxon>Agrobacterium</taxon>
    </lineage>
</organism>
<dbReference type="Proteomes" id="UP000663912">
    <property type="component" value="Plasmid pW2_73_4"/>
</dbReference>
<accession>A0AAE7R9M6</accession>
<evidence type="ECO:0000313" key="5">
    <source>
        <dbReference type="Proteomes" id="UP000822331"/>
    </source>
</evidence>
<sequence>MTMGDAGIPTISIQRRYRHVVSDQWPVNVLPQPDELLSSWLHRLAYANGVAPRGFACVFGLGSGMWSPAIDFRPSSDIENLLRANAGVSHAQIVAMTLASGIPTELLLPLRNSGRRGTSTWLQYCPQCLAGDEHPYFRRSWRLATKVSCRHHRCGLRDRCPSCQRRIEAYGQSKLVPQHFCVHCGFDLRKASRVIVSVAAHLVDYRIDQMCRGASVTPENQRVFLARLLQIPTLVMTHTSGSLLNFSSSMRIRCFEKFADRVCARIMRDDDSAVWPSPYRAESAGNRRANTLV</sequence>
<evidence type="ECO:0000313" key="3">
    <source>
        <dbReference type="EMBL" id="QTG03869.1"/>
    </source>
</evidence>
<dbReference type="EMBL" id="JAAMCP010000017">
    <property type="protein sequence ID" value="NTF39933.1"/>
    <property type="molecule type" value="Genomic_DNA"/>
</dbReference>
<evidence type="ECO:0000259" key="1">
    <source>
        <dbReference type="Pfam" id="PF06527"/>
    </source>
</evidence>
<name>A0AAE7R9M6_9HYPH</name>
<evidence type="ECO:0000313" key="2">
    <source>
        <dbReference type="EMBL" id="NTF39933.1"/>
    </source>
</evidence>
<proteinExistence type="predicted"/>
<feature type="domain" description="TniQ" evidence="1">
    <location>
        <begin position="27"/>
        <end position="156"/>
    </location>
</feature>
<dbReference type="Pfam" id="PF06527">
    <property type="entry name" value="TniQ"/>
    <property type="match status" value="1"/>
</dbReference>
<gene>
    <name evidence="2" type="ORF">G6L72_24945</name>
    <name evidence="3" type="ORF">G6M88_25855</name>
</gene>
<keyword evidence="3" id="KW-0614">Plasmid</keyword>
<reference evidence="3" key="2">
    <citation type="submission" date="2020-02" db="EMBL/GenBank/DDBJ databases">
        <title>Unexpected conservation and global transmission of agrobacterial virulence plasmids.</title>
        <authorList>
            <person name="Weisberg A.J."/>
            <person name="Davis E.W. II"/>
            <person name="Tabima J.R."/>
            <person name="Belcher M.S."/>
            <person name="Miller M."/>
            <person name="Kuo C.-H."/>
            <person name="Loper J.E."/>
            <person name="Grunwald N.J."/>
            <person name="Putnam M.L."/>
            <person name="Chang J.H."/>
        </authorList>
    </citation>
    <scope>NUCLEOTIDE SEQUENCE</scope>
    <source>
        <strain evidence="3">W2/73</strain>
        <plasmid evidence="3">pW2_73_4</plasmid>
    </source>
</reference>
<dbReference type="EMBL" id="CP049211">
    <property type="protein sequence ID" value="QTG03869.1"/>
    <property type="molecule type" value="Genomic_DNA"/>
</dbReference>
<keyword evidence="5" id="KW-1185">Reference proteome</keyword>
<dbReference type="InterPro" id="IPR009492">
    <property type="entry name" value="TniQ"/>
</dbReference>
<evidence type="ECO:0000313" key="4">
    <source>
        <dbReference type="Proteomes" id="UP000663912"/>
    </source>
</evidence>
<dbReference type="AlphaFoldDB" id="A0AAE7R9M6"/>
<reference evidence="2 5" key="1">
    <citation type="journal article" date="2020" name="Science">
        <title>Unexpected conservation and global transmission of agrobacterial virulence plasmids.</title>
        <authorList>
            <person name="Weisberg A.J."/>
            <person name="Davis E.W. 2nd"/>
            <person name="Tabima J."/>
            <person name="Belcher M.S."/>
            <person name="Miller M."/>
            <person name="Kuo C.H."/>
            <person name="Loper J.E."/>
            <person name="Grunwald N.J."/>
            <person name="Putnam M.L."/>
            <person name="Chang J.H."/>
        </authorList>
    </citation>
    <scope>NUCLEOTIDE SEQUENCE [LARGE SCALE GENOMIC DNA]</scope>
    <source>
        <strain evidence="2 5">A19/93</strain>
    </source>
</reference>
<dbReference type="RefSeq" id="WP_062450621.1">
    <property type="nucleotide sequence ID" value="NZ_CP049211.1"/>
</dbReference>
<protein>
    <submittedName>
        <fullName evidence="3">TniQ family protein</fullName>
    </submittedName>
</protein>
<dbReference type="KEGG" id="arui:G6M88_25855"/>
<dbReference type="Proteomes" id="UP000822331">
    <property type="component" value="Unassembled WGS sequence"/>
</dbReference>